<name>A0A6J6ZW88_9ZZZZ</name>
<dbReference type="AlphaFoldDB" id="A0A6J6ZW88"/>
<proteinExistence type="predicted"/>
<protein>
    <submittedName>
        <fullName evidence="1">Unannotated protein</fullName>
    </submittedName>
</protein>
<gene>
    <name evidence="1" type="ORF">UFOPK3204_00404</name>
</gene>
<evidence type="ECO:0000313" key="1">
    <source>
        <dbReference type="EMBL" id="CAB4824772.1"/>
    </source>
</evidence>
<organism evidence="1">
    <name type="scientific">freshwater metagenome</name>
    <dbReference type="NCBI Taxonomy" id="449393"/>
    <lineage>
        <taxon>unclassified sequences</taxon>
        <taxon>metagenomes</taxon>
        <taxon>ecological metagenomes</taxon>
    </lineage>
</organism>
<sequence>MEVRPRPAEDCFLNTGISCGAFQGIICDAVIPQREIVADRAGKERSRLRDISDVAGAPVSWNGQAGYTVEGDVARPRA</sequence>
<dbReference type="EMBL" id="CAFABK010000012">
    <property type="protein sequence ID" value="CAB4824772.1"/>
    <property type="molecule type" value="Genomic_DNA"/>
</dbReference>
<accession>A0A6J6ZW88</accession>
<reference evidence="1" key="1">
    <citation type="submission" date="2020-05" db="EMBL/GenBank/DDBJ databases">
        <authorList>
            <person name="Chiriac C."/>
            <person name="Salcher M."/>
            <person name="Ghai R."/>
            <person name="Kavagutti S V."/>
        </authorList>
    </citation>
    <scope>NUCLEOTIDE SEQUENCE</scope>
</reference>